<feature type="region of interest" description="Disordered" evidence="1">
    <location>
        <begin position="14"/>
        <end position="35"/>
    </location>
</feature>
<evidence type="ECO:0000256" key="1">
    <source>
        <dbReference type="SAM" id="MobiDB-lite"/>
    </source>
</evidence>
<organism evidence="2 3">
    <name type="scientific">Panagrolaimus superbus</name>
    <dbReference type="NCBI Taxonomy" id="310955"/>
    <lineage>
        <taxon>Eukaryota</taxon>
        <taxon>Metazoa</taxon>
        <taxon>Ecdysozoa</taxon>
        <taxon>Nematoda</taxon>
        <taxon>Chromadorea</taxon>
        <taxon>Rhabditida</taxon>
        <taxon>Tylenchina</taxon>
        <taxon>Panagrolaimomorpha</taxon>
        <taxon>Panagrolaimoidea</taxon>
        <taxon>Panagrolaimidae</taxon>
        <taxon>Panagrolaimus</taxon>
    </lineage>
</organism>
<evidence type="ECO:0000313" key="2">
    <source>
        <dbReference type="Proteomes" id="UP000887577"/>
    </source>
</evidence>
<keyword evidence="2" id="KW-1185">Reference proteome</keyword>
<feature type="region of interest" description="Disordered" evidence="1">
    <location>
        <begin position="67"/>
        <end position="97"/>
    </location>
</feature>
<reference evidence="3" key="1">
    <citation type="submission" date="2022-11" db="UniProtKB">
        <authorList>
            <consortium name="WormBaseParasite"/>
        </authorList>
    </citation>
    <scope>IDENTIFICATION</scope>
</reference>
<dbReference type="Proteomes" id="UP000887577">
    <property type="component" value="Unplaced"/>
</dbReference>
<feature type="region of interest" description="Disordered" evidence="1">
    <location>
        <begin position="191"/>
        <end position="210"/>
    </location>
</feature>
<evidence type="ECO:0000313" key="3">
    <source>
        <dbReference type="WBParaSite" id="PSU_v2.g1865.t1"/>
    </source>
</evidence>
<accession>A0A914YEG0</accession>
<dbReference type="WBParaSite" id="PSU_v2.g1865.t1">
    <property type="protein sequence ID" value="PSU_v2.g1865.t1"/>
    <property type="gene ID" value="PSU_v2.g1865"/>
</dbReference>
<protein>
    <submittedName>
        <fullName evidence="3">Uncharacterized protein</fullName>
    </submittedName>
</protein>
<feature type="compositionally biased region" description="Polar residues" evidence="1">
    <location>
        <begin position="77"/>
        <end position="97"/>
    </location>
</feature>
<feature type="compositionally biased region" description="Polar residues" evidence="1">
    <location>
        <begin position="117"/>
        <end position="126"/>
    </location>
</feature>
<dbReference type="AlphaFoldDB" id="A0A914YEG0"/>
<name>A0A914YEG0_9BILA</name>
<sequence length="210" mass="23221">MNFLPNLENLYRNKARKAAESPDAPSTVIDEEETQIQDPDTVIDGNLAEAAHEIGQNIEGFYEPRSDFETDSHTVAGGQQPSTSSHHETASVTEPRQISRIQRILNFKKQQKVGPEPSQTKSPLSSIKESGVINEAFDMTSMNENVPKIINNSLPVARHLPPPASLQNPIFSMQPNQGDFVEQLELQDMPYDGSNDSENNNPAIVTVRSI</sequence>
<feature type="compositionally biased region" description="Polar residues" evidence="1">
    <location>
        <begin position="194"/>
        <end position="210"/>
    </location>
</feature>
<proteinExistence type="predicted"/>
<feature type="region of interest" description="Disordered" evidence="1">
    <location>
        <begin position="107"/>
        <end position="126"/>
    </location>
</feature>